<dbReference type="Proteomes" id="UP000308600">
    <property type="component" value="Unassembled WGS sequence"/>
</dbReference>
<gene>
    <name evidence="1" type="ORF">BDN72DRAFT_265677</name>
</gene>
<protein>
    <submittedName>
        <fullName evidence="1">Uncharacterized protein</fullName>
    </submittedName>
</protein>
<proteinExistence type="predicted"/>
<evidence type="ECO:0000313" key="1">
    <source>
        <dbReference type="EMBL" id="TFK64413.1"/>
    </source>
</evidence>
<evidence type="ECO:0000313" key="2">
    <source>
        <dbReference type="Proteomes" id="UP000308600"/>
    </source>
</evidence>
<sequence length="171" mass="19306">MTTDPLLNQIVWLIQSMPLSTIQDGTATSDLLQTIFLRLRDYLRQSPPETVSENANTVWGILGLHNPEEVAEQFRPSLADLAWTAMRRTNGFIGGSDTWLVFLRLGSWDIARTMPERDPRLWWINELPMVDDITEKISPQDVIRVPNHPQATRSPTLHSGLLSAESGSDMV</sequence>
<organism evidence="1 2">
    <name type="scientific">Pluteus cervinus</name>
    <dbReference type="NCBI Taxonomy" id="181527"/>
    <lineage>
        <taxon>Eukaryota</taxon>
        <taxon>Fungi</taxon>
        <taxon>Dikarya</taxon>
        <taxon>Basidiomycota</taxon>
        <taxon>Agaricomycotina</taxon>
        <taxon>Agaricomycetes</taxon>
        <taxon>Agaricomycetidae</taxon>
        <taxon>Agaricales</taxon>
        <taxon>Pluteineae</taxon>
        <taxon>Pluteaceae</taxon>
        <taxon>Pluteus</taxon>
    </lineage>
</organism>
<name>A0ACD3AES0_9AGAR</name>
<reference evidence="1 2" key="1">
    <citation type="journal article" date="2019" name="Nat. Ecol. Evol.">
        <title>Megaphylogeny resolves global patterns of mushroom evolution.</title>
        <authorList>
            <person name="Varga T."/>
            <person name="Krizsan K."/>
            <person name="Foldi C."/>
            <person name="Dima B."/>
            <person name="Sanchez-Garcia M."/>
            <person name="Sanchez-Ramirez S."/>
            <person name="Szollosi G.J."/>
            <person name="Szarkandi J.G."/>
            <person name="Papp V."/>
            <person name="Albert L."/>
            <person name="Andreopoulos W."/>
            <person name="Angelini C."/>
            <person name="Antonin V."/>
            <person name="Barry K.W."/>
            <person name="Bougher N.L."/>
            <person name="Buchanan P."/>
            <person name="Buyck B."/>
            <person name="Bense V."/>
            <person name="Catcheside P."/>
            <person name="Chovatia M."/>
            <person name="Cooper J."/>
            <person name="Damon W."/>
            <person name="Desjardin D."/>
            <person name="Finy P."/>
            <person name="Geml J."/>
            <person name="Haridas S."/>
            <person name="Hughes K."/>
            <person name="Justo A."/>
            <person name="Karasinski D."/>
            <person name="Kautmanova I."/>
            <person name="Kiss B."/>
            <person name="Kocsube S."/>
            <person name="Kotiranta H."/>
            <person name="LaButti K.M."/>
            <person name="Lechner B.E."/>
            <person name="Liimatainen K."/>
            <person name="Lipzen A."/>
            <person name="Lukacs Z."/>
            <person name="Mihaltcheva S."/>
            <person name="Morgado L.N."/>
            <person name="Niskanen T."/>
            <person name="Noordeloos M.E."/>
            <person name="Ohm R.A."/>
            <person name="Ortiz-Santana B."/>
            <person name="Ovrebo C."/>
            <person name="Racz N."/>
            <person name="Riley R."/>
            <person name="Savchenko A."/>
            <person name="Shiryaev A."/>
            <person name="Soop K."/>
            <person name="Spirin V."/>
            <person name="Szebenyi C."/>
            <person name="Tomsovsky M."/>
            <person name="Tulloss R.E."/>
            <person name="Uehling J."/>
            <person name="Grigoriev I.V."/>
            <person name="Vagvolgyi C."/>
            <person name="Papp T."/>
            <person name="Martin F.M."/>
            <person name="Miettinen O."/>
            <person name="Hibbett D.S."/>
            <person name="Nagy L.G."/>
        </authorList>
    </citation>
    <scope>NUCLEOTIDE SEQUENCE [LARGE SCALE GENOMIC DNA]</scope>
    <source>
        <strain evidence="1 2">NL-1719</strain>
    </source>
</reference>
<keyword evidence="2" id="KW-1185">Reference proteome</keyword>
<dbReference type="EMBL" id="ML208475">
    <property type="protein sequence ID" value="TFK64413.1"/>
    <property type="molecule type" value="Genomic_DNA"/>
</dbReference>
<accession>A0ACD3AES0</accession>